<accession>A0ACC3NYG3</accession>
<keyword evidence="2" id="KW-1185">Reference proteome</keyword>
<comment type="caution">
    <text evidence="1">The sequence shown here is derived from an EMBL/GenBank/DDBJ whole genome shotgun (WGS) entry which is preliminary data.</text>
</comment>
<name>A0ACC3NYG3_9PEZI</name>
<dbReference type="EMBL" id="JAUTXU010000004">
    <property type="protein sequence ID" value="KAK3724788.1"/>
    <property type="molecule type" value="Genomic_DNA"/>
</dbReference>
<protein>
    <submittedName>
        <fullName evidence="1">Uncharacterized protein</fullName>
    </submittedName>
</protein>
<dbReference type="Proteomes" id="UP001281147">
    <property type="component" value="Unassembled WGS sequence"/>
</dbReference>
<evidence type="ECO:0000313" key="1">
    <source>
        <dbReference type="EMBL" id="KAK3724788.1"/>
    </source>
</evidence>
<reference evidence="1" key="1">
    <citation type="submission" date="2023-07" db="EMBL/GenBank/DDBJ databases">
        <title>Black Yeasts Isolated from many extreme environments.</title>
        <authorList>
            <person name="Coleine C."/>
            <person name="Stajich J.E."/>
            <person name="Selbmann L."/>
        </authorList>
    </citation>
    <scope>NUCLEOTIDE SEQUENCE</scope>
    <source>
        <strain evidence="1">CCFEE 5714</strain>
    </source>
</reference>
<proteinExistence type="predicted"/>
<gene>
    <name evidence="1" type="ORF">LTR37_000836</name>
</gene>
<organism evidence="1 2">
    <name type="scientific">Vermiconidia calcicola</name>
    <dbReference type="NCBI Taxonomy" id="1690605"/>
    <lineage>
        <taxon>Eukaryota</taxon>
        <taxon>Fungi</taxon>
        <taxon>Dikarya</taxon>
        <taxon>Ascomycota</taxon>
        <taxon>Pezizomycotina</taxon>
        <taxon>Dothideomycetes</taxon>
        <taxon>Dothideomycetidae</taxon>
        <taxon>Mycosphaerellales</taxon>
        <taxon>Extremaceae</taxon>
        <taxon>Vermiconidia</taxon>
    </lineage>
</organism>
<sequence>MFSKVEHPNVFDDYICASILNTQEGYTSAYTLKGICIQLLSFFGSELIEQEHGGGVIKRRDTTHGGASRGVFGVYKCTLCGFGQPEEGTATPLEQDVVMDDTYAVTDFGDKSIKDLPPELLLLICDELDEEALLLAAQAWNGFSRVVRQHNIIRTRELQCFTLKEGFNKKALGVGVHVEGRTIQSEFDLMSYQAFTILGVRRSVQGLPFEHWLPLPISQTHWIRARRNIDDCLDSIARTVGISGPLVTVIYAFMNDTVVRLSQEASDLESVQSSRRNLNHLYLDQGSTLTVVSEKAIESYFHLFHVLLCLAIEQPGVAKDANNMIKAFLDGKRDKKSVPNLGHLLVMVLISDTDVTDELTRAIVKEAITRNVVWMLDVRGQNMPELSFVETDATSDYRLQKTFDAGKTSYRLLMFANMMKRCVTNTSTNGQPKTLAELRDDLFKRHGGAPHGTVTRLADAVRKIQKVSSFPDFLKAMGIQQMPAKPDFAAFLRRTVQESVEKGYSTWALTQEEALALRIRKEPEVGRVQDMQPANFGKRQYTFFPQAARGRRR</sequence>
<evidence type="ECO:0000313" key="2">
    <source>
        <dbReference type="Proteomes" id="UP001281147"/>
    </source>
</evidence>